<evidence type="ECO:0000256" key="2">
    <source>
        <dbReference type="ARBA" id="ARBA00008664"/>
    </source>
</evidence>
<evidence type="ECO:0000313" key="8">
    <source>
        <dbReference type="EMBL" id="MFC3763185.1"/>
    </source>
</evidence>
<feature type="domain" description="Phospholipase D-like" evidence="7">
    <location>
        <begin position="56"/>
        <end position="201"/>
    </location>
</feature>
<evidence type="ECO:0000256" key="4">
    <source>
        <dbReference type="ARBA" id="ARBA00022801"/>
    </source>
</evidence>
<comment type="catalytic activity">
    <reaction evidence="1">
        <text>a 1,2-diacyl-sn-glycero-3-phosphocholine + H2O = a 1,2-diacyl-sn-glycero-3-phosphate + choline + H(+)</text>
        <dbReference type="Rhea" id="RHEA:14445"/>
        <dbReference type="ChEBI" id="CHEBI:15354"/>
        <dbReference type="ChEBI" id="CHEBI:15377"/>
        <dbReference type="ChEBI" id="CHEBI:15378"/>
        <dbReference type="ChEBI" id="CHEBI:57643"/>
        <dbReference type="ChEBI" id="CHEBI:58608"/>
        <dbReference type="EC" id="3.1.4.4"/>
    </reaction>
</comment>
<evidence type="ECO:0000259" key="7">
    <source>
        <dbReference type="Pfam" id="PF13091"/>
    </source>
</evidence>
<dbReference type="SUPFAM" id="SSF56024">
    <property type="entry name" value="Phospholipase D/nuclease"/>
    <property type="match status" value="2"/>
</dbReference>
<evidence type="ECO:0000256" key="3">
    <source>
        <dbReference type="ARBA" id="ARBA00012027"/>
    </source>
</evidence>
<dbReference type="PANTHER" id="PTHR43856:SF1">
    <property type="entry name" value="MITOCHONDRIAL CARDIOLIPIN HYDROLASE"/>
    <property type="match status" value="1"/>
</dbReference>
<evidence type="ECO:0000256" key="6">
    <source>
        <dbReference type="ARBA" id="ARBA00023098"/>
    </source>
</evidence>
<dbReference type="EC" id="3.1.4.4" evidence="3"/>
<evidence type="ECO:0000313" key="9">
    <source>
        <dbReference type="Proteomes" id="UP001595699"/>
    </source>
</evidence>
<dbReference type="InterPro" id="IPR025202">
    <property type="entry name" value="PLD-like_dom"/>
</dbReference>
<name>A0ABV7YHM5_9ACTN</name>
<organism evidence="8 9">
    <name type="scientific">Tenggerimyces flavus</name>
    <dbReference type="NCBI Taxonomy" id="1708749"/>
    <lineage>
        <taxon>Bacteria</taxon>
        <taxon>Bacillati</taxon>
        <taxon>Actinomycetota</taxon>
        <taxon>Actinomycetes</taxon>
        <taxon>Propionibacteriales</taxon>
        <taxon>Nocardioidaceae</taxon>
        <taxon>Tenggerimyces</taxon>
    </lineage>
</organism>
<dbReference type="Gene3D" id="3.30.870.10">
    <property type="entry name" value="Endonuclease Chain A"/>
    <property type="match status" value="2"/>
</dbReference>
<dbReference type="Proteomes" id="UP001595699">
    <property type="component" value="Unassembled WGS sequence"/>
</dbReference>
<keyword evidence="4" id="KW-0378">Hydrolase</keyword>
<comment type="similarity">
    <text evidence="2">Belongs to the phospholipase D family.</text>
</comment>
<feature type="domain" description="Phospholipase D-like" evidence="7">
    <location>
        <begin position="270"/>
        <end position="405"/>
    </location>
</feature>
<dbReference type="RefSeq" id="WP_205119737.1">
    <property type="nucleotide sequence ID" value="NZ_JAFBCM010000001.1"/>
</dbReference>
<gene>
    <name evidence="8" type="ORF">ACFOUW_20250</name>
</gene>
<sequence length="433" mass="47274">MRPRDLAKGAVAAAAAIVLVTSTVTTGSAEERAVTEEVLQNNPDSSASKFAIHDRLVQLIRGAEDTDITIATYHMNDRAVANELADALKRNVRVRILADGLDEGLDPYKTIKSAIADAPSGSWIKHCGKPDLDADNKGSSCMGEHIMHNKFFLFGKTGGTSNVVVQTSANLNGHSGTNMWNTAYVTPDAWLYSKYLAYFNDLSAASAPGASDSDYYSTFRSKHSPSNGKFAMNVSPRTSGNVYLDVLNAVKCKGNTSGGTTGKHHTIVRVAQMQIAGKNGINIAKRLWELDNQGCYVDIVADEISLKKKRNGPKGALEYLLARPVAMPPERDNYHGPEVREFSGSQCGVHQKNVLIDGHFNGKPNQKIVVTGSHNMNNKSPLYNDEVILRINSASVHEKFKQAFFKLRAGAAITWQTSKYDVEPKRNPKYNCK</sequence>
<dbReference type="InterPro" id="IPR051406">
    <property type="entry name" value="PLD_domain"/>
</dbReference>
<comment type="caution">
    <text evidence="8">The sequence shown here is derived from an EMBL/GenBank/DDBJ whole genome shotgun (WGS) entry which is preliminary data.</text>
</comment>
<proteinExistence type="inferred from homology"/>
<evidence type="ECO:0000256" key="5">
    <source>
        <dbReference type="ARBA" id="ARBA00022963"/>
    </source>
</evidence>
<protein>
    <recommendedName>
        <fullName evidence="3">phospholipase D</fullName>
        <ecNumber evidence="3">3.1.4.4</ecNumber>
    </recommendedName>
</protein>
<evidence type="ECO:0000256" key="1">
    <source>
        <dbReference type="ARBA" id="ARBA00000798"/>
    </source>
</evidence>
<dbReference type="PANTHER" id="PTHR43856">
    <property type="entry name" value="CARDIOLIPIN HYDROLASE"/>
    <property type="match status" value="1"/>
</dbReference>
<keyword evidence="9" id="KW-1185">Reference proteome</keyword>
<keyword evidence="5" id="KW-0442">Lipid degradation</keyword>
<dbReference type="Pfam" id="PF13091">
    <property type="entry name" value="PLDc_2"/>
    <property type="match status" value="2"/>
</dbReference>
<reference evidence="9" key="1">
    <citation type="journal article" date="2019" name="Int. J. Syst. Evol. Microbiol.">
        <title>The Global Catalogue of Microorganisms (GCM) 10K type strain sequencing project: providing services to taxonomists for standard genome sequencing and annotation.</title>
        <authorList>
            <consortium name="The Broad Institute Genomics Platform"/>
            <consortium name="The Broad Institute Genome Sequencing Center for Infectious Disease"/>
            <person name="Wu L."/>
            <person name="Ma J."/>
        </authorList>
    </citation>
    <scope>NUCLEOTIDE SEQUENCE [LARGE SCALE GENOMIC DNA]</scope>
    <source>
        <strain evidence="9">CGMCC 4.7241</strain>
    </source>
</reference>
<accession>A0ABV7YHM5</accession>
<keyword evidence="6" id="KW-0443">Lipid metabolism</keyword>
<dbReference type="EMBL" id="JBHRZH010000017">
    <property type="protein sequence ID" value="MFC3763185.1"/>
    <property type="molecule type" value="Genomic_DNA"/>
</dbReference>